<dbReference type="InterPro" id="IPR013740">
    <property type="entry name" value="Redoxin"/>
</dbReference>
<reference evidence="2 3" key="1">
    <citation type="submission" date="2018-06" db="EMBL/GenBank/DDBJ databases">
        <title>Genomic Encyclopedia of Type Strains, Phase IV (KMG-IV): sequencing the most valuable type-strain genomes for metagenomic binning, comparative biology and taxonomic classification.</title>
        <authorList>
            <person name="Goeker M."/>
        </authorList>
    </citation>
    <scope>NUCLEOTIDE SEQUENCE [LARGE SCALE GENOMIC DNA]</scope>
    <source>
        <strain evidence="2 3">DSM 25532</strain>
    </source>
</reference>
<feature type="domain" description="Thioredoxin" evidence="1">
    <location>
        <begin position="142"/>
        <end position="299"/>
    </location>
</feature>
<dbReference type="PROSITE" id="PS51352">
    <property type="entry name" value="THIOREDOXIN_2"/>
    <property type="match status" value="1"/>
</dbReference>
<dbReference type="CDD" id="cd02966">
    <property type="entry name" value="TlpA_like_family"/>
    <property type="match status" value="1"/>
</dbReference>
<protein>
    <submittedName>
        <fullName evidence="2">Thiol-disulfide isomerase/thioredoxin</fullName>
    </submittedName>
</protein>
<organism evidence="2 3">
    <name type="scientific">Roseimicrobium gellanilyticum</name>
    <dbReference type="NCBI Taxonomy" id="748857"/>
    <lineage>
        <taxon>Bacteria</taxon>
        <taxon>Pseudomonadati</taxon>
        <taxon>Verrucomicrobiota</taxon>
        <taxon>Verrucomicrobiia</taxon>
        <taxon>Verrucomicrobiales</taxon>
        <taxon>Verrucomicrobiaceae</taxon>
        <taxon>Roseimicrobium</taxon>
    </lineage>
</organism>
<name>A0A366H6B0_9BACT</name>
<dbReference type="InterPro" id="IPR050553">
    <property type="entry name" value="Thioredoxin_ResA/DsbE_sf"/>
</dbReference>
<dbReference type="InterPro" id="IPR013766">
    <property type="entry name" value="Thioredoxin_domain"/>
</dbReference>
<evidence type="ECO:0000313" key="2">
    <source>
        <dbReference type="EMBL" id="RBP37658.1"/>
    </source>
</evidence>
<dbReference type="AlphaFoldDB" id="A0A366H6B0"/>
<keyword evidence="2" id="KW-0413">Isomerase</keyword>
<dbReference type="GO" id="GO:0016853">
    <property type="term" value="F:isomerase activity"/>
    <property type="evidence" value="ECO:0007669"/>
    <property type="project" value="UniProtKB-KW"/>
</dbReference>
<dbReference type="InterPro" id="IPR036249">
    <property type="entry name" value="Thioredoxin-like_sf"/>
</dbReference>
<dbReference type="Gene3D" id="3.40.30.10">
    <property type="entry name" value="Glutaredoxin"/>
    <property type="match status" value="1"/>
</dbReference>
<comment type="caution">
    <text evidence="2">The sequence shown here is derived from an EMBL/GenBank/DDBJ whole genome shotgun (WGS) entry which is preliminary data.</text>
</comment>
<dbReference type="PANTHER" id="PTHR42852">
    <property type="entry name" value="THIOL:DISULFIDE INTERCHANGE PROTEIN DSBE"/>
    <property type="match status" value="1"/>
</dbReference>
<proteinExistence type="predicted"/>
<evidence type="ECO:0000313" key="3">
    <source>
        <dbReference type="Proteomes" id="UP000253426"/>
    </source>
</evidence>
<dbReference type="EMBL" id="QNRR01000013">
    <property type="protein sequence ID" value="RBP37658.1"/>
    <property type="molecule type" value="Genomic_DNA"/>
</dbReference>
<accession>A0A366H6B0</accession>
<gene>
    <name evidence="2" type="ORF">DES53_11340</name>
</gene>
<dbReference type="Proteomes" id="UP000253426">
    <property type="component" value="Unassembled WGS sequence"/>
</dbReference>
<dbReference type="SUPFAM" id="SSF52833">
    <property type="entry name" value="Thioredoxin-like"/>
    <property type="match status" value="1"/>
</dbReference>
<dbReference type="OrthoDB" id="193885at2"/>
<dbReference type="PANTHER" id="PTHR42852:SF13">
    <property type="entry name" value="PROTEIN DIPZ"/>
    <property type="match status" value="1"/>
</dbReference>
<evidence type="ECO:0000259" key="1">
    <source>
        <dbReference type="PROSITE" id="PS51352"/>
    </source>
</evidence>
<dbReference type="GO" id="GO:0016491">
    <property type="term" value="F:oxidoreductase activity"/>
    <property type="evidence" value="ECO:0007669"/>
    <property type="project" value="InterPro"/>
</dbReference>
<keyword evidence="3" id="KW-1185">Reference proteome</keyword>
<dbReference type="Pfam" id="PF08534">
    <property type="entry name" value="Redoxin"/>
    <property type="match status" value="1"/>
</dbReference>
<sequence length="304" mass="33754">MSTRLFPILAVTVFCSFGVLGAQQISEEQFQKLFNEEASLEEFTKAAEEAAKAGVSSQILAEAKLIWGLGNENPDYLTKILPELEVAAKNFKPEDSATITNPDEFNGFISYIRALEAKKRGDEAALKKHVSEALWLNPDQADTLGDTISQFRREQLMAKVTIDMKLPITTSKGEATTLADQLGNNKAILLDFWATWCGPCINLMPELRKNAELLKKHGIVVAGMNNESDEAKADEMRAKKDMKMPWLVEPKGSPFSEQLGIDSIPRMILLSPEGKVLYNGHPKESGLWEALKKLDSTIKEPKED</sequence>
<dbReference type="RefSeq" id="WP_147263632.1">
    <property type="nucleotide sequence ID" value="NZ_QNRR01000013.1"/>
</dbReference>